<feature type="transmembrane region" description="Helical" evidence="1">
    <location>
        <begin position="200"/>
        <end position="222"/>
    </location>
</feature>
<accession>A0A1E5LK12</accession>
<evidence type="ECO:0000313" key="3">
    <source>
        <dbReference type="Proteomes" id="UP000095209"/>
    </source>
</evidence>
<organism evidence="2 3">
    <name type="scientific">Bacillus solimangrovi</name>
    <dbReference type="NCBI Taxonomy" id="1305675"/>
    <lineage>
        <taxon>Bacteria</taxon>
        <taxon>Bacillati</taxon>
        <taxon>Bacillota</taxon>
        <taxon>Bacilli</taxon>
        <taxon>Bacillales</taxon>
        <taxon>Bacillaceae</taxon>
        <taxon>Bacillus</taxon>
    </lineage>
</organism>
<dbReference type="Pfam" id="PF12730">
    <property type="entry name" value="ABC2_membrane_4"/>
    <property type="match status" value="1"/>
</dbReference>
<protein>
    <recommendedName>
        <fullName evidence="4">ABC transporter permease</fullName>
    </recommendedName>
</protein>
<name>A0A1E5LK12_9BACI</name>
<sequence length="231" mass="25871">MLRLIKLERNKFKFSVYNKWIVLANLILLFFMFLIPFAERKDNGVIAFGQYSEAFNILNLLVGATFTIFASVLIAKLIIEEYKNKTILVLFSYPVNRKALLGAKLIIVVCWSLTTIILSSIFISASFIVMDNFFKFVPEQLSVLIIIQQLLKILTNSVATAGLSLIPLYFGMKKKSVPVTIISSILIVTVLGFNTNSFSVGSIILIPTFLAVLGIFIAYIAIRKVEVEDVS</sequence>
<feature type="transmembrane region" description="Helical" evidence="1">
    <location>
        <begin position="150"/>
        <end position="170"/>
    </location>
</feature>
<feature type="transmembrane region" description="Helical" evidence="1">
    <location>
        <begin position="57"/>
        <end position="79"/>
    </location>
</feature>
<evidence type="ECO:0000256" key="1">
    <source>
        <dbReference type="SAM" id="Phobius"/>
    </source>
</evidence>
<feature type="transmembrane region" description="Helical" evidence="1">
    <location>
        <begin position="177"/>
        <end position="194"/>
    </location>
</feature>
<reference evidence="2 3" key="1">
    <citation type="submission" date="2016-08" db="EMBL/GenBank/DDBJ databases">
        <title>Genome of Bacillus solimangrovi GH2-4.</title>
        <authorList>
            <person name="Lim S."/>
            <person name="Kim B.-C."/>
        </authorList>
    </citation>
    <scope>NUCLEOTIDE SEQUENCE [LARGE SCALE GENOMIC DNA]</scope>
    <source>
        <strain evidence="2 3">GH2-4</strain>
    </source>
</reference>
<evidence type="ECO:0000313" key="2">
    <source>
        <dbReference type="EMBL" id="OEH94415.1"/>
    </source>
</evidence>
<dbReference type="STRING" id="1305675.BFG57_08110"/>
<keyword evidence="1" id="KW-0812">Transmembrane</keyword>
<feature type="transmembrane region" description="Helical" evidence="1">
    <location>
        <begin position="100"/>
        <end position="130"/>
    </location>
</feature>
<gene>
    <name evidence="2" type="ORF">BFG57_08110</name>
</gene>
<evidence type="ECO:0008006" key="4">
    <source>
        <dbReference type="Google" id="ProtNLM"/>
    </source>
</evidence>
<comment type="caution">
    <text evidence="2">The sequence shown here is derived from an EMBL/GenBank/DDBJ whole genome shotgun (WGS) entry which is preliminary data.</text>
</comment>
<dbReference type="OrthoDB" id="9784784at2"/>
<dbReference type="Proteomes" id="UP000095209">
    <property type="component" value="Unassembled WGS sequence"/>
</dbReference>
<dbReference type="EMBL" id="MJEH01000002">
    <property type="protein sequence ID" value="OEH94415.1"/>
    <property type="molecule type" value="Genomic_DNA"/>
</dbReference>
<keyword evidence="3" id="KW-1185">Reference proteome</keyword>
<keyword evidence="1" id="KW-1133">Transmembrane helix</keyword>
<dbReference type="AlphaFoldDB" id="A0A1E5LK12"/>
<feature type="transmembrane region" description="Helical" evidence="1">
    <location>
        <begin position="20"/>
        <end position="37"/>
    </location>
</feature>
<proteinExistence type="predicted"/>
<dbReference type="RefSeq" id="WP_069715562.1">
    <property type="nucleotide sequence ID" value="NZ_MJEH01000002.1"/>
</dbReference>
<keyword evidence="1" id="KW-0472">Membrane</keyword>